<dbReference type="InterPro" id="IPR036188">
    <property type="entry name" value="FAD/NAD-bd_sf"/>
</dbReference>
<name>A0A3B1DF89_9ZZZZ</name>
<dbReference type="SUPFAM" id="SSF51905">
    <property type="entry name" value="FAD/NAD(P)-binding domain"/>
    <property type="match status" value="1"/>
</dbReference>
<accession>A0A3B1DF89</accession>
<gene>
    <name evidence="2" type="ORF">MNBD_NITROSPINAE05-301</name>
</gene>
<dbReference type="PANTHER" id="PTHR42685:SF22">
    <property type="entry name" value="CONDITIONED MEDIUM FACTOR RECEPTOR 1"/>
    <property type="match status" value="1"/>
</dbReference>
<sequence>MNRYDVIVIGGGPAGAATALLLSGSGYKVALLDQARFPRDKVCGEFISPAADAILERLGVLATIEALSPVRLRGVAISSYEKTGFTVRYPPLPGTKRPMTSLSLPRFVFDQLMIEKVVREGVAVKEGHKVTDFIVEEGRVVGVCGRDDTKTPFELRASVVVDAGGRNAVALRRFDLKKKSRGSSKVALAAHWSTPQPLDKFCIMHISPPGYTGIAPTGENQVNVVLVVDKKSLQGQNDLHEFYVRTVLKNPLRRELLDKAEVAEKVRSVDSLAFSVRPVQIGGLVLVGDASGFIDPFTGEGIYLSLRSAEIAAEVIDRCFKRNDFSKDALAVYERRRKKEFHKKFLLSKIFQLLIYNPILCNRVIQTLARNPGQAATLVGVIGDYIPAEKVVSLSFLGRLLAPARYAGGRA</sequence>
<dbReference type="GO" id="GO:0071949">
    <property type="term" value="F:FAD binding"/>
    <property type="evidence" value="ECO:0007669"/>
    <property type="project" value="InterPro"/>
</dbReference>
<organism evidence="2">
    <name type="scientific">hydrothermal vent metagenome</name>
    <dbReference type="NCBI Taxonomy" id="652676"/>
    <lineage>
        <taxon>unclassified sequences</taxon>
        <taxon>metagenomes</taxon>
        <taxon>ecological metagenomes</taxon>
    </lineage>
</organism>
<protein>
    <recommendedName>
        <fullName evidence="1">FAD-binding domain-containing protein</fullName>
    </recommendedName>
</protein>
<dbReference type="AlphaFoldDB" id="A0A3B1DF89"/>
<dbReference type="PRINTS" id="PR00420">
    <property type="entry name" value="RNGMNOXGNASE"/>
</dbReference>
<dbReference type="InterPro" id="IPR002938">
    <property type="entry name" value="FAD-bd"/>
</dbReference>
<evidence type="ECO:0000259" key="1">
    <source>
        <dbReference type="Pfam" id="PF01494"/>
    </source>
</evidence>
<feature type="domain" description="FAD-binding" evidence="1">
    <location>
        <begin position="4"/>
        <end position="337"/>
    </location>
</feature>
<reference evidence="2" key="1">
    <citation type="submission" date="2018-06" db="EMBL/GenBank/DDBJ databases">
        <authorList>
            <person name="Zhirakovskaya E."/>
        </authorList>
    </citation>
    <scope>NUCLEOTIDE SEQUENCE</scope>
</reference>
<proteinExistence type="predicted"/>
<evidence type="ECO:0000313" key="2">
    <source>
        <dbReference type="EMBL" id="VAX30385.1"/>
    </source>
</evidence>
<dbReference type="InterPro" id="IPR050407">
    <property type="entry name" value="Geranylgeranyl_reductase"/>
</dbReference>
<dbReference type="Pfam" id="PF01494">
    <property type="entry name" value="FAD_binding_3"/>
    <property type="match status" value="1"/>
</dbReference>
<dbReference type="PANTHER" id="PTHR42685">
    <property type="entry name" value="GERANYLGERANYL DIPHOSPHATE REDUCTASE"/>
    <property type="match status" value="1"/>
</dbReference>
<dbReference type="Gene3D" id="3.50.50.60">
    <property type="entry name" value="FAD/NAD(P)-binding domain"/>
    <property type="match status" value="1"/>
</dbReference>
<dbReference type="EMBL" id="UOGG01000108">
    <property type="protein sequence ID" value="VAX30385.1"/>
    <property type="molecule type" value="Genomic_DNA"/>
</dbReference>